<dbReference type="Proteomes" id="UP000298493">
    <property type="component" value="Unassembled WGS sequence"/>
</dbReference>
<keyword evidence="7 9" id="KW-0503">Monooxygenase</keyword>
<name>A0A4Z1PHX8_9PEZI</name>
<dbReference type="SUPFAM" id="SSF48264">
    <property type="entry name" value="Cytochrome P450"/>
    <property type="match status" value="1"/>
</dbReference>
<dbReference type="PANTHER" id="PTHR24305">
    <property type="entry name" value="CYTOCHROME P450"/>
    <property type="match status" value="1"/>
</dbReference>
<evidence type="ECO:0000256" key="4">
    <source>
        <dbReference type="ARBA" id="ARBA00022723"/>
    </source>
</evidence>
<feature type="region of interest" description="Disordered" evidence="10">
    <location>
        <begin position="429"/>
        <end position="452"/>
    </location>
</feature>
<evidence type="ECO:0000256" key="9">
    <source>
        <dbReference type="RuleBase" id="RU000461"/>
    </source>
</evidence>
<dbReference type="InterPro" id="IPR017972">
    <property type="entry name" value="Cyt_P450_CS"/>
</dbReference>
<evidence type="ECO:0000256" key="6">
    <source>
        <dbReference type="ARBA" id="ARBA00023004"/>
    </source>
</evidence>
<protein>
    <recommendedName>
        <fullName evidence="13">Cytochrome P450</fullName>
    </recommendedName>
</protein>
<feature type="binding site" description="axial binding residue" evidence="8">
    <location>
        <position position="448"/>
    </location>
    <ligand>
        <name>heme</name>
        <dbReference type="ChEBI" id="CHEBI:30413"/>
    </ligand>
    <ligandPart>
        <name>Fe</name>
        <dbReference type="ChEBI" id="CHEBI:18248"/>
    </ligandPart>
</feature>
<sequence>MGNAATGCLSALRGSYQSEWFVYCGCTWIYNIFFHPLRKFPGPIFSRASPLPAAFYFCTGNRLAYVERAHAKYGAIVRIEPDSLSFIDEQAWKDIHMHRQDTNGKGMKQLAKYPILEPANGVYSIMNAPDDAHSRLRKALSHAFSDRALKEQEPLLRSYTDLVMRNMRDDAKCERVVDIVEIFSFLTFDIIGELAFGESFNATETRKEHPWFALFWTTLTWGAILQVGMTIPFAFLILLPKASSVREHAKKMFDFAKGQVKKRIAQGDKERPDFMARVLKHNTNDENGFTIPEIESTFELLAIAGSETTATAMSGLMWFCHTNPYVLHKLQQELRTSFSSDSSITLLKVDRLPYLHAVIQESLRMYPPTPVALTRRTPPSGITICGEWIPGNTTVGVPHQIISYSPLNFKEPMSFAPERHLPSGQRPEMFEGDKRGAMQPFGTGPRGCLGKK</sequence>
<dbReference type="PRINTS" id="PR00385">
    <property type="entry name" value="P450"/>
</dbReference>
<dbReference type="GO" id="GO:0005506">
    <property type="term" value="F:iron ion binding"/>
    <property type="evidence" value="ECO:0007669"/>
    <property type="project" value="InterPro"/>
</dbReference>
<dbReference type="PROSITE" id="PS00086">
    <property type="entry name" value="CYTOCHROME_P450"/>
    <property type="match status" value="1"/>
</dbReference>
<comment type="similarity">
    <text evidence="2 9">Belongs to the cytochrome P450 family.</text>
</comment>
<keyword evidence="12" id="KW-1185">Reference proteome</keyword>
<keyword evidence="3 8" id="KW-0349">Heme</keyword>
<keyword evidence="6 8" id="KW-0408">Iron</keyword>
<evidence type="ECO:0000256" key="8">
    <source>
        <dbReference type="PIRSR" id="PIRSR602401-1"/>
    </source>
</evidence>
<dbReference type="InterPro" id="IPR050121">
    <property type="entry name" value="Cytochrome_P450_monoxygenase"/>
</dbReference>
<dbReference type="Gene3D" id="1.10.630.10">
    <property type="entry name" value="Cytochrome P450"/>
    <property type="match status" value="1"/>
</dbReference>
<organism evidence="11 12">
    <name type="scientific">Venturia nashicola</name>
    <dbReference type="NCBI Taxonomy" id="86259"/>
    <lineage>
        <taxon>Eukaryota</taxon>
        <taxon>Fungi</taxon>
        <taxon>Dikarya</taxon>
        <taxon>Ascomycota</taxon>
        <taxon>Pezizomycotina</taxon>
        <taxon>Dothideomycetes</taxon>
        <taxon>Pleosporomycetidae</taxon>
        <taxon>Venturiales</taxon>
        <taxon>Venturiaceae</taxon>
        <taxon>Venturia</taxon>
    </lineage>
</organism>
<dbReference type="GO" id="GO:0004497">
    <property type="term" value="F:monooxygenase activity"/>
    <property type="evidence" value="ECO:0007669"/>
    <property type="project" value="UniProtKB-KW"/>
</dbReference>
<dbReference type="EMBL" id="SNSC02000004">
    <property type="protein sequence ID" value="TID25141.1"/>
    <property type="molecule type" value="Genomic_DNA"/>
</dbReference>
<dbReference type="GO" id="GO:0016705">
    <property type="term" value="F:oxidoreductase activity, acting on paired donors, with incorporation or reduction of molecular oxygen"/>
    <property type="evidence" value="ECO:0007669"/>
    <property type="project" value="InterPro"/>
</dbReference>
<reference evidence="11 12" key="1">
    <citation type="submission" date="2019-04" db="EMBL/GenBank/DDBJ databases">
        <title>High contiguity whole genome sequence and gene annotation resource for two Venturia nashicola isolates.</title>
        <authorList>
            <person name="Prokchorchik M."/>
            <person name="Won K."/>
            <person name="Lee Y."/>
            <person name="Choi E.D."/>
            <person name="Segonzac C."/>
            <person name="Sohn K.H."/>
        </authorList>
    </citation>
    <scope>NUCLEOTIDE SEQUENCE [LARGE SCALE GENOMIC DNA]</scope>
    <source>
        <strain evidence="11 12">PRI2</strain>
    </source>
</reference>
<keyword evidence="5 9" id="KW-0560">Oxidoreductase</keyword>
<dbReference type="InterPro" id="IPR036396">
    <property type="entry name" value="Cyt_P450_sf"/>
</dbReference>
<dbReference type="PRINTS" id="PR00463">
    <property type="entry name" value="EP450I"/>
</dbReference>
<accession>A0A4Z1PHX8</accession>
<gene>
    <name evidence="11" type="ORF">E6O75_ATG04346</name>
</gene>
<comment type="cofactor">
    <cofactor evidence="1 8">
        <name>heme</name>
        <dbReference type="ChEBI" id="CHEBI:30413"/>
    </cofactor>
</comment>
<evidence type="ECO:0008006" key="13">
    <source>
        <dbReference type="Google" id="ProtNLM"/>
    </source>
</evidence>
<dbReference type="AlphaFoldDB" id="A0A4Z1PHX8"/>
<evidence type="ECO:0000256" key="1">
    <source>
        <dbReference type="ARBA" id="ARBA00001971"/>
    </source>
</evidence>
<evidence type="ECO:0000256" key="5">
    <source>
        <dbReference type="ARBA" id="ARBA00023002"/>
    </source>
</evidence>
<evidence type="ECO:0000313" key="11">
    <source>
        <dbReference type="EMBL" id="TID25141.1"/>
    </source>
</evidence>
<evidence type="ECO:0000313" key="12">
    <source>
        <dbReference type="Proteomes" id="UP000298493"/>
    </source>
</evidence>
<dbReference type="STRING" id="86259.A0A4Z1PHX8"/>
<proteinExistence type="inferred from homology"/>
<dbReference type="InterPro" id="IPR001128">
    <property type="entry name" value="Cyt_P450"/>
</dbReference>
<dbReference type="InterPro" id="IPR002401">
    <property type="entry name" value="Cyt_P450_E_grp-I"/>
</dbReference>
<dbReference type="PANTHER" id="PTHR24305:SF29">
    <property type="entry name" value="BENZOATE-PARA-HYDROXYLASE"/>
    <property type="match status" value="1"/>
</dbReference>
<dbReference type="CDD" id="cd11058">
    <property type="entry name" value="CYP60B-like"/>
    <property type="match status" value="1"/>
</dbReference>
<comment type="caution">
    <text evidence="11">The sequence shown here is derived from an EMBL/GenBank/DDBJ whole genome shotgun (WGS) entry which is preliminary data.</text>
</comment>
<keyword evidence="4 8" id="KW-0479">Metal-binding</keyword>
<dbReference type="GO" id="GO:0020037">
    <property type="term" value="F:heme binding"/>
    <property type="evidence" value="ECO:0007669"/>
    <property type="project" value="InterPro"/>
</dbReference>
<evidence type="ECO:0000256" key="7">
    <source>
        <dbReference type="ARBA" id="ARBA00023033"/>
    </source>
</evidence>
<evidence type="ECO:0000256" key="2">
    <source>
        <dbReference type="ARBA" id="ARBA00010617"/>
    </source>
</evidence>
<evidence type="ECO:0000256" key="3">
    <source>
        <dbReference type="ARBA" id="ARBA00022617"/>
    </source>
</evidence>
<dbReference type="Pfam" id="PF00067">
    <property type="entry name" value="p450"/>
    <property type="match status" value="1"/>
</dbReference>
<evidence type="ECO:0000256" key="10">
    <source>
        <dbReference type="SAM" id="MobiDB-lite"/>
    </source>
</evidence>